<dbReference type="PANTHER" id="PTHR46599:SF6">
    <property type="entry name" value="DUAL SPECIFICITY PHOSPHATASE 26"/>
    <property type="match status" value="1"/>
</dbReference>
<dbReference type="InterPro" id="IPR029526">
    <property type="entry name" value="PGBD"/>
</dbReference>
<evidence type="ECO:0000259" key="2">
    <source>
        <dbReference type="Pfam" id="PF13843"/>
    </source>
</evidence>
<accession>A0A8K0DAY8</accession>
<dbReference type="AlphaFoldDB" id="A0A8K0DAY8"/>
<dbReference type="OrthoDB" id="6782332at2759"/>
<name>A0A8K0DAY8_IGNLU</name>
<reference evidence="3" key="1">
    <citation type="submission" date="2019-08" db="EMBL/GenBank/DDBJ databases">
        <title>The genome of the North American firefly Photinus pyralis.</title>
        <authorList>
            <consortium name="Photinus pyralis genome working group"/>
            <person name="Fallon T.R."/>
            <person name="Sander Lower S.E."/>
            <person name="Weng J.-K."/>
        </authorList>
    </citation>
    <scope>NUCLEOTIDE SEQUENCE</scope>
    <source>
        <strain evidence="3">TRF0915ILg1</strain>
        <tissue evidence="3">Whole body</tissue>
    </source>
</reference>
<dbReference type="PANTHER" id="PTHR46599">
    <property type="entry name" value="PIGGYBAC TRANSPOSABLE ELEMENT-DERIVED PROTEIN 4"/>
    <property type="match status" value="1"/>
</dbReference>
<evidence type="ECO:0000256" key="1">
    <source>
        <dbReference type="SAM" id="MobiDB-lite"/>
    </source>
</evidence>
<proteinExistence type="predicted"/>
<evidence type="ECO:0000313" key="3">
    <source>
        <dbReference type="EMBL" id="KAF2900227.1"/>
    </source>
</evidence>
<feature type="domain" description="PiggyBac transposable element-derived protein" evidence="2">
    <location>
        <begin position="17"/>
        <end position="94"/>
    </location>
</feature>
<dbReference type="Proteomes" id="UP000801492">
    <property type="component" value="Unassembled WGS sequence"/>
</dbReference>
<keyword evidence="4" id="KW-1185">Reference proteome</keyword>
<organism evidence="3 4">
    <name type="scientific">Ignelater luminosus</name>
    <name type="common">Cucubano</name>
    <name type="synonym">Pyrophorus luminosus</name>
    <dbReference type="NCBI Taxonomy" id="2038154"/>
    <lineage>
        <taxon>Eukaryota</taxon>
        <taxon>Metazoa</taxon>
        <taxon>Ecdysozoa</taxon>
        <taxon>Arthropoda</taxon>
        <taxon>Hexapoda</taxon>
        <taxon>Insecta</taxon>
        <taxon>Pterygota</taxon>
        <taxon>Neoptera</taxon>
        <taxon>Endopterygota</taxon>
        <taxon>Coleoptera</taxon>
        <taxon>Polyphaga</taxon>
        <taxon>Elateriformia</taxon>
        <taxon>Elateroidea</taxon>
        <taxon>Elateridae</taxon>
        <taxon>Agrypninae</taxon>
        <taxon>Pyrophorini</taxon>
        <taxon>Ignelater</taxon>
    </lineage>
</organism>
<feature type="compositionally biased region" description="Acidic residues" evidence="1">
    <location>
        <begin position="177"/>
        <end position="190"/>
    </location>
</feature>
<protein>
    <recommendedName>
        <fullName evidence="2">PiggyBac transposable element-derived protein domain-containing protein</fullName>
    </recommendedName>
</protein>
<comment type="caution">
    <text evidence="3">The sequence shown here is derived from an EMBL/GenBank/DDBJ whole genome shotgun (WGS) entry which is preliminary data.</text>
</comment>
<evidence type="ECO:0000313" key="4">
    <source>
        <dbReference type="Proteomes" id="UP000801492"/>
    </source>
</evidence>
<sequence>MEIKALKGLLGMTGVYKVSHQSNRFGIEIFRLAMSIQRFRCLLRCIRFDDKTTREIRRETDKFAAIRDVFESFAHNCETAYHMPEFVTIDEMRSGKLNKKKEDIQCAQILQLMGDEALSFVPKKSVHFERYKFLTHKQTTEATEQLLGHNRYGLVEPSEYAENTEPDAVLLLTQQNDSEENQEVELEPAEENVNYPEQLTDDVRSNGAGYH</sequence>
<feature type="region of interest" description="Disordered" evidence="1">
    <location>
        <begin position="177"/>
        <end position="211"/>
    </location>
</feature>
<dbReference type="Pfam" id="PF13843">
    <property type="entry name" value="DDE_Tnp_1_7"/>
    <property type="match status" value="1"/>
</dbReference>
<dbReference type="EMBL" id="VTPC01002329">
    <property type="protein sequence ID" value="KAF2900227.1"/>
    <property type="molecule type" value="Genomic_DNA"/>
</dbReference>
<gene>
    <name evidence="3" type="ORF">ILUMI_05959</name>
</gene>